<evidence type="ECO:0008006" key="4">
    <source>
        <dbReference type="Google" id="ProtNLM"/>
    </source>
</evidence>
<evidence type="ECO:0000313" key="2">
    <source>
        <dbReference type="EMBL" id="MED6172677.1"/>
    </source>
</evidence>
<dbReference type="SUPFAM" id="SSF50346">
    <property type="entry name" value="PRC-barrel domain"/>
    <property type="match status" value="1"/>
</dbReference>
<dbReference type="InterPro" id="IPR011033">
    <property type="entry name" value="PRC_barrel-like_sf"/>
</dbReference>
<evidence type="ECO:0000256" key="1">
    <source>
        <dbReference type="SAM" id="MobiDB-lite"/>
    </source>
</evidence>
<dbReference type="EMBL" id="JASCZI010151412">
    <property type="protein sequence ID" value="MED6172677.1"/>
    <property type="molecule type" value="Genomic_DNA"/>
</dbReference>
<sequence>MTELLPTTPLSISFPESHRFNNQCLSPTSHVPFSRKFSKITPTLVVVVASSMSSRAHGRSSRPRGGGYSFYNDKELGFDDREVENLGLEGDPTTGDGSVSEKGIIADSDDNPFDGVGLREMDDSVGLGAIDEGTREREKRKKKGFEDEDDLVKVQVQGGAANDDDDDLRKDDGKVEKFSGKVGIRRGKEVIRRSNLLAKQVISIRSALSLGFVTQLWVDTNSWMVLFVEVRPNLLSGDADKFLLEDISQVGDVVLVPDETVIENEFKMVGLETLVGYKVVTPSQRNIGKVRGYTFSLNSGAVEELELDSFGLSIIPSSLVSTYSLLVEDVLEVVSDAVVVHEAAASRIQRLSKGFLGNQNVGVSMDDYEDYQSEPSITYGQASRRRKSLGRKKANQRYWDNEDDWDLPMDYL</sequence>
<feature type="region of interest" description="Disordered" evidence="1">
    <location>
        <begin position="127"/>
        <end position="146"/>
    </location>
</feature>
<proteinExistence type="predicted"/>
<evidence type="ECO:0000313" key="3">
    <source>
        <dbReference type="Proteomes" id="UP001341840"/>
    </source>
</evidence>
<feature type="region of interest" description="Disordered" evidence="1">
    <location>
        <begin position="85"/>
        <end position="113"/>
    </location>
</feature>
<protein>
    <recommendedName>
        <fullName evidence="4">PRC-barrel-like protein</fullName>
    </recommendedName>
</protein>
<dbReference type="PANTHER" id="PTHR36740">
    <property type="entry name" value="PRC DOMAIN-CONTAINING PROTEIN"/>
    <property type="match status" value="1"/>
</dbReference>
<name>A0ABU6VIC0_9FABA</name>
<reference evidence="2 3" key="1">
    <citation type="journal article" date="2023" name="Plants (Basel)">
        <title>Bridging the Gap: Combining Genomics and Transcriptomics Approaches to Understand Stylosanthes scabra, an Orphan Legume from the Brazilian Caatinga.</title>
        <authorList>
            <person name="Ferreira-Neto J.R.C."/>
            <person name="da Silva M.D."/>
            <person name="Binneck E."/>
            <person name="de Melo N.F."/>
            <person name="da Silva R.H."/>
            <person name="de Melo A.L.T.M."/>
            <person name="Pandolfi V."/>
            <person name="Bustamante F.O."/>
            <person name="Brasileiro-Vidal A.C."/>
            <person name="Benko-Iseppon A.M."/>
        </authorList>
    </citation>
    <scope>NUCLEOTIDE SEQUENCE [LARGE SCALE GENOMIC DNA]</scope>
    <source>
        <tissue evidence="2">Leaves</tissue>
    </source>
</reference>
<accession>A0ABU6VIC0</accession>
<comment type="caution">
    <text evidence="2">The sequence shown here is derived from an EMBL/GenBank/DDBJ whole genome shotgun (WGS) entry which is preliminary data.</text>
</comment>
<keyword evidence="3" id="KW-1185">Reference proteome</keyword>
<dbReference type="PANTHER" id="PTHR36740:SF1">
    <property type="entry name" value="PRC-BARREL DOMAIN-CONTAINING PROTEIN"/>
    <property type="match status" value="1"/>
</dbReference>
<gene>
    <name evidence="2" type="ORF">PIB30_052255</name>
</gene>
<dbReference type="Proteomes" id="UP001341840">
    <property type="component" value="Unassembled WGS sequence"/>
</dbReference>
<organism evidence="2 3">
    <name type="scientific">Stylosanthes scabra</name>
    <dbReference type="NCBI Taxonomy" id="79078"/>
    <lineage>
        <taxon>Eukaryota</taxon>
        <taxon>Viridiplantae</taxon>
        <taxon>Streptophyta</taxon>
        <taxon>Embryophyta</taxon>
        <taxon>Tracheophyta</taxon>
        <taxon>Spermatophyta</taxon>
        <taxon>Magnoliopsida</taxon>
        <taxon>eudicotyledons</taxon>
        <taxon>Gunneridae</taxon>
        <taxon>Pentapetalae</taxon>
        <taxon>rosids</taxon>
        <taxon>fabids</taxon>
        <taxon>Fabales</taxon>
        <taxon>Fabaceae</taxon>
        <taxon>Papilionoideae</taxon>
        <taxon>50 kb inversion clade</taxon>
        <taxon>dalbergioids sensu lato</taxon>
        <taxon>Dalbergieae</taxon>
        <taxon>Pterocarpus clade</taxon>
        <taxon>Stylosanthes</taxon>
    </lineage>
</organism>